<name>A0A6A4S837_SCOMX</name>
<feature type="region of interest" description="Disordered" evidence="1">
    <location>
        <begin position="90"/>
        <end position="125"/>
    </location>
</feature>
<comment type="caution">
    <text evidence="2">The sequence shown here is derived from an EMBL/GenBank/DDBJ whole genome shotgun (WGS) entry which is preliminary data.</text>
</comment>
<reference evidence="2 3" key="1">
    <citation type="submission" date="2019-06" db="EMBL/GenBank/DDBJ databases">
        <title>Draft genomes of female and male turbot (Scophthalmus maximus).</title>
        <authorList>
            <person name="Xu H."/>
            <person name="Xu X.-W."/>
            <person name="Shao C."/>
            <person name="Chen S."/>
        </authorList>
    </citation>
    <scope>NUCLEOTIDE SEQUENCE [LARGE SCALE GENOMIC DNA]</scope>
    <source>
        <strain evidence="2">Ysfricsl-2016a</strain>
        <tissue evidence="2">Blood</tissue>
    </source>
</reference>
<feature type="region of interest" description="Disordered" evidence="1">
    <location>
        <begin position="1"/>
        <end position="24"/>
    </location>
</feature>
<dbReference type="EMBL" id="VEVO01000016">
    <property type="protein sequence ID" value="KAF0028709.1"/>
    <property type="molecule type" value="Genomic_DNA"/>
</dbReference>
<dbReference type="InterPro" id="IPR037691">
    <property type="entry name" value="C11orf98"/>
</dbReference>
<gene>
    <name evidence="2" type="ORF">F2P81_017814</name>
</gene>
<organism evidence="2 3">
    <name type="scientific">Scophthalmus maximus</name>
    <name type="common">Turbot</name>
    <name type="synonym">Psetta maxima</name>
    <dbReference type="NCBI Taxonomy" id="52904"/>
    <lineage>
        <taxon>Eukaryota</taxon>
        <taxon>Metazoa</taxon>
        <taxon>Chordata</taxon>
        <taxon>Craniata</taxon>
        <taxon>Vertebrata</taxon>
        <taxon>Euteleostomi</taxon>
        <taxon>Actinopterygii</taxon>
        <taxon>Neopterygii</taxon>
        <taxon>Teleostei</taxon>
        <taxon>Neoteleostei</taxon>
        <taxon>Acanthomorphata</taxon>
        <taxon>Carangaria</taxon>
        <taxon>Pleuronectiformes</taxon>
        <taxon>Pleuronectoidei</taxon>
        <taxon>Scophthalmidae</taxon>
        <taxon>Scophthalmus</taxon>
    </lineage>
</organism>
<sequence length="125" mass="13971">MAPPGGKINRPKTELGRNLFKRRRVLGREKKKKRQIVGAVVDQGLITIHHLKKRNESDRFPPLVYGRVHLSFSSTDQLKVNVAEELKPVDVQVESEGEHHSVGEEETEAAQTAAPHAAGEEQHGR</sequence>
<proteinExistence type="predicted"/>
<evidence type="ECO:0000313" key="3">
    <source>
        <dbReference type="Proteomes" id="UP000438429"/>
    </source>
</evidence>
<evidence type="ECO:0000313" key="2">
    <source>
        <dbReference type="EMBL" id="KAF0028709.1"/>
    </source>
</evidence>
<protein>
    <submittedName>
        <fullName evidence="2">Uncharacterized protein</fullName>
    </submittedName>
</protein>
<dbReference type="PANTHER" id="PTHR14554:SF1">
    <property type="entry name" value="CHROMOSOME 11 OPEN READING FRAME 98"/>
    <property type="match status" value="1"/>
</dbReference>
<dbReference type="AlphaFoldDB" id="A0A6A4S837"/>
<dbReference type="Proteomes" id="UP000438429">
    <property type="component" value="Unassembled WGS sequence"/>
</dbReference>
<dbReference type="PANTHER" id="PTHR14554">
    <property type="entry name" value="GENE, 49416-RELATED"/>
    <property type="match status" value="1"/>
</dbReference>
<dbReference type="Pfam" id="PF17719">
    <property type="entry name" value="DUF5564"/>
    <property type="match status" value="1"/>
</dbReference>
<accession>A0A6A4S837</accession>
<evidence type="ECO:0000256" key="1">
    <source>
        <dbReference type="SAM" id="MobiDB-lite"/>
    </source>
</evidence>